<name>A0A5C3Q9Z7_9AGAR</name>
<dbReference type="EMBL" id="ML178837">
    <property type="protein sequence ID" value="TFK98874.1"/>
    <property type="molecule type" value="Genomic_DNA"/>
</dbReference>
<keyword evidence="2" id="KW-1185">Reference proteome</keyword>
<gene>
    <name evidence="1" type="ORF">BDV98DRAFT_595516</name>
</gene>
<accession>A0A5C3Q9Z7</accession>
<reference evidence="1 2" key="1">
    <citation type="journal article" date="2019" name="Nat. Ecol. Evol.">
        <title>Megaphylogeny resolves global patterns of mushroom evolution.</title>
        <authorList>
            <person name="Varga T."/>
            <person name="Krizsan K."/>
            <person name="Foldi C."/>
            <person name="Dima B."/>
            <person name="Sanchez-Garcia M."/>
            <person name="Sanchez-Ramirez S."/>
            <person name="Szollosi G.J."/>
            <person name="Szarkandi J.G."/>
            <person name="Papp V."/>
            <person name="Albert L."/>
            <person name="Andreopoulos W."/>
            <person name="Angelini C."/>
            <person name="Antonin V."/>
            <person name="Barry K.W."/>
            <person name="Bougher N.L."/>
            <person name="Buchanan P."/>
            <person name="Buyck B."/>
            <person name="Bense V."/>
            <person name="Catcheside P."/>
            <person name="Chovatia M."/>
            <person name="Cooper J."/>
            <person name="Damon W."/>
            <person name="Desjardin D."/>
            <person name="Finy P."/>
            <person name="Geml J."/>
            <person name="Haridas S."/>
            <person name="Hughes K."/>
            <person name="Justo A."/>
            <person name="Karasinski D."/>
            <person name="Kautmanova I."/>
            <person name="Kiss B."/>
            <person name="Kocsube S."/>
            <person name="Kotiranta H."/>
            <person name="LaButti K.M."/>
            <person name="Lechner B.E."/>
            <person name="Liimatainen K."/>
            <person name="Lipzen A."/>
            <person name="Lukacs Z."/>
            <person name="Mihaltcheva S."/>
            <person name="Morgado L.N."/>
            <person name="Niskanen T."/>
            <person name="Noordeloos M.E."/>
            <person name="Ohm R.A."/>
            <person name="Ortiz-Santana B."/>
            <person name="Ovrebo C."/>
            <person name="Racz N."/>
            <person name="Riley R."/>
            <person name="Savchenko A."/>
            <person name="Shiryaev A."/>
            <person name="Soop K."/>
            <person name="Spirin V."/>
            <person name="Szebenyi C."/>
            <person name="Tomsovsky M."/>
            <person name="Tulloss R.E."/>
            <person name="Uehling J."/>
            <person name="Grigoriev I.V."/>
            <person name="Vagvolgyi C."/>
            <person name="Papp T."/>
            <person name="Martin F.M."/>
            <person name="Miettinen O."/>
            <person name="Hibbett D.S."/>
            <person name="Nagy L.G."/>
        </authorList>
    </citation>
    <scope>NUCLEOTIDE SEQUENCE [LARGE SCALE GENOMIC DNA]</scope>
    <source>
        <strain evidence="1 2">CBS 309.79</strain>
    </source>
</reference>
<organism evidence="1 2">
    <name type="scientific">Pterulicium gracile</name>
    <dbReference type="NCBI Taxonomy" id="1884261"/>
    <lineage>
        <taxon>Eukaryota</taxon>
        <taxon>Fungi</taxon>
        <taxon>Dikarya</taxon>
        <taxon>Basidiomycota</taxon>
        <taxon>Agaricomycotina</taxon>
        <taxon>Agaricomycetes</taxon>
        <taxon>Agaricomycetidae</taxon>
        <taxon>Agaricales</taxon>
        <taxon>Pleurotineae</taxon>
        <taxon>Pterulaceae</taxon>
        <taxon>Pterulicium</taxon>
    </lineage>
</organism>
<protein>
    <submittedName>
        <fullName evidence="1">Uncharacterized protein</fullName>
    </submittedName>
</protein>
<proteinExistence type="predicted"/>
<sequence>MFVEPFPIDLNLKFSASLLNTRNPSLRFEHASHIPVIIGGYSIKYNEARRIAHRIDPVSYGVHDPFLATSDSTHEAFMSFVGQERSRGSFTSFIHTIDVYCRNRFQCPVLYFPSEDSGASMEDGYALFAIRSRYIQSGENPEDFSRYEPSENDVKWKALLERRGVQGLEWTCVCTRYF</sequence>
<evidence type="ECO:0000313" key="2">
    <source>
        <dbReference type="Proteomes" id="UP000305067"/>
    </source>
</evidence>
<dbReference type="Proteomes" id="UP000305067">
    <property type="component" value="Unassembled WGS sequence"/>
</dbReference>
<evidence type="ECO:0000313" key="1">
    <source>
        <dbReference type="EMBL" id="TFK98874.1"/>
    </source>
</evidence>
<dbReference type="AlphaFoldDB" id="A0A5C3Q9Z7"/>